<evidence type="ECO:0000256" key="1">
    <source>
        <dbReference type="ARBA" id="ARBA00004196"/>
    </source>
</evidence>
<evidence type="ECO:0000256" key="3">
    <source>
        <dbReference type="ARBA" id="ARBA00004613"/>
    </source>
</evidence>
<comment type="caution">
    <text evidence="8">The sequence shown here is derived from an EMBL/GenBank/DDBJ whole genome shotgun (WGS) entry which is preliminary data.</text>
</comment>
<dbReference type="GO" id="GO:0005576">
    <property type="term" value="C:extracellular region"/>
    <property type="evidence" value="ECO:0007669"/>
    <property type="project" value="UniProtKB-SubCell"/>
</dbReference>
<gene>
    <name evidence="8" type="ORF">CYMTET_7440</name>
</gene>
<dbReference type="PANTHER" id="PTHR11319:SF35">
    <property type="entry name" value="OUTER MEMBRANE PROTEIN PMPC-RELATED"/>
    <property type="match status" value="1"/>
</dbReference>
<keyword evidence="4" id="KW-0964">Secreted</keyword>
<dbReference type="SUPFAM" id="SSF51126">
    <property type="entry name" value="Pectin lyase-like"/>
    <property type="match status" value="1"/>
</dbReference>
<organism evidence="8 9">
    <name type="scientific">Cymbomonas tetramitiformis</name>
    <dbReference type="NCBI Taxonomy" id="36881"/>
    <lineage>
        <taxon>Eukaryota</taxon>
        <taxon>Viridiplantae</taxon>
        <taxon>Chlorophyta</taxon>
        <taxon>Pyramimonadophyceae</taxon>
        <taxon>Pyramimonadales</taxon>
        <taxon>Pyramimonadaceae</taxon>
        <taxon>Cymbomonas</taxon>
    </lineage>
</organism>
<keyword evidence="6" id="KW-0472">Membrane</keyword>
<protein>
    <submittedName>
        <fullName evidence="8">Uncharacterized protein</fullName>
    </submittedName>
</protein>
<evidence type="ECO:0000256" key="7">
    <source>
        <dbReference type="ARBA" id="ARBA00023237"/>
    </source>
</evidence>
<reference evidence="8 9" key="1">
    <citation type="journal article" date="2015" name="Genome Biol. Evol.">
        <title>Comparative Genomics of a Bacterivorous Green Alga Reveals Evolutionary Causalities and Consequences of Phago-Mixotrophic Mode of Nutrition.</title>
        <authorList>
            <person name="Burns J.A."/>
            <person name="Paasch A."/>
            <person name="Narechania A."/>
            <person name="Kim E."/>
        </authorList>
    </citation>
    <scope>NUCLEOTIDE SEQUENCE [LARGE SCALE GENOMIC DNA]</scope>
    <source>
        <strain evidence="8 9">PLY_AMNH</strain>
    </source>
</reference>
<dbReference type="NCBIfam" id="TIGR01376">
    <property type="entry name" value="POMP_repeat"/>
    <property type="match status" value="1"/>
</dbReference>
<dbReference type="AlphaFoldDB" id="A0AAE0GWY2"/>
<sequence length="180" mass="18389">MFSFPGDNFRITSTLFFANNASGGGGGLLADSGSVATLDQCRFERNVAATQGGALFSAGNLTLTASDCVDNSAGDGGAVSVLLTLPHQAVEVRGTSFVNNSAGRGAVVYVEEAFSIESTVPGTGPLVELSELWFEGNTARAGGSIMYWDPLEMTATTNLPTCINCTDDVAAAGNIAAYAS</sequence>
<evidence type="ECO:0000256" key="6">
    <source>
        <dbReference type="ARBA" id="ARBA00023136"/>
    </source>
</evidence>
<dbReference type="Proteomes" id="UP001190700">
    <property type="component" value="Unassembled WGS sequence"/>
</dbReference>
<dbReference type="InterPro" id="IPR003368">
    <property type="entry name" value="POMP_repeat"/>
</dbReference>
<name>A0AAE0GWY2_9CHLO</name>
<keyword evidence="5" id="KW-0732">Signal</keyword>
<dbReference type="InterPro" id="IPR011050">
    <property type="entry name" value="Pectin_lyase_fold/virulence"/>
</dbReference>
<evidence type="ECO:0000256" key="5">
    <source>
        <dbReference type="ARBA" id="ARBA00022729"/>
    </source>
</evidence>
<comment type="subcellular location">
    <subcellularLocation>
        <location evidence="1">Cell envelope</location>
    </subcellularLocation>
    <subcellularLocation>
        <location evidence="2">Cell outer membrane</location>
    </subcellularLocation>
    <subcellularLocation>
        <location evidence="3">Secreted</location>
    </subcellularLocation>
</comment>
<dbReference type="EMBL" id="LGRX02002087">
    <property type="protein sequence ID" value="KAK3284931.1"/>
    <property type="molecule type" value="Genomic_DNA"/>
</dbReference>
<keyword evidence="7" id="KW-0998">Cell outer membrane</keyword>
<proteinExistence type="predicted"/>
<evidence type="ECO:0000256" key="2">
    <source>
        <dbReference type="ARBA" id="ARBA00004442"/>
    </source>
</evidence>
<evidence type="ECO:0000256" key="4">
    <source>
        <dbReference type="ARBA" id="ARBA00022525"/>
    </source>
</evidence>
<evidence type="ECO:0000313" key="8">
    <source>
        <dbReference type="EMBL" id="KAK3284931.1"/>
    </source>
</evidence>
<dbReference type="PANTHER" id="PTHR11319">
    <property type="entry name" value="G PROTEIN-COUPLED RECEPTOR-RELATED"/>
    <property type="match status" value="1"/>
</dbReference>
<accession>A0AAE0GWY2</accession>
<evidence type="ECO:0000313" key="9">
    <source>
        <dbReference type="Proteomes" id="UP001190700"/>
    </source>
</evidence>
<keyword evidence="9" id="KW-1185">Reference proteome</keyword>